<dbReference type="SMART" id="SM00120">
    <property type="entry name" value="HX"/>
    <property type="match status" value="4"/>
</dbReference>
<gene>
    <name evidence="1" type="ORF">Pflav_045820</name>
</gene>
<dbReference type="Proteomes" id="UP000502508">
    <property type="component" value="Chromosome"/>
</dbReference>
<organism evidence="1 2">
    <name type="scientific">Phytohabitans flavus</name>
    <dbReference type="NCBI Taxonomy" id="1076124"/>
    <lineage>
        <taxon>Bacteria</taxon>
        <taxon>Bacillati</taxon>
        <taxon>Actinomycetota</taxon>
        <taxon>Actinomycetes</taxon>
        <taxon>Micromonosporales</taxon>
        <taxon>Micromonosporaceae</taxon>
    </lineage>
</organism>
<dbReference type="RefSeq" id="WP_173037767.1">
    <property type="nucleotide sequence ID" value="NZ_AP022870.1"/>
</dbReference>
<evidence type="ECO:0000313" key="2">
    <source>
        <dbReference type="Proteomes" id="UP000502508"/>
    </source>
</evidence>
<name>A0A6F8XWD9_9ACTN</name>
<dbReference type="Gene3D" id="2.110.10.10">
    <property type="entry name" value="Hemopexin-like domain"/>
    <property type="match status" value="3"/>
</dbReference>
<keyword evidence="2" id="KW-1185">Reference proteome</keyword>
<dbReference type="PROSITE" id="PS51642">
    <property type="entry name" value="HEMOPEXIN_2"/>
    <property type="match status" value="2"/>
</dbReference>
<evidence type="ECO:0000313" key="1">
    <source>
        <dbReference type="EMBL" id="BCB78172.1"/>
    </source>
</evidence>
<reference evidence="1 2" key="2">
    <citation type="submission" date="2020-03" db="EMBL/GenBank/DDBJ databases">
        <authorList>
            <person name="Ichikawa N."/>
            <person name="Kimura A."/>
            <person name="Kitahashi Y."/>
            <person name="Uohara A."/>
        </authorList>
    </citation>
    <scope>NUCLEOTIDE SEQUENCE [LARGE SCALE GENOMIC DNA]</scope>
    <source>
        <strain evidence="1 2">NBRC 107702</strain>
    </source>
</reference>
<dbReference type="Pfam" id="PF00045">
    <property type="entry name" value="Hemopexin"/>
    <property type="match status" value="1"/>
</dbReference>
<proteinExistence type="predicted"/>
<dbReference type="InterPro" id="IPR018487">
    <property type="entry name" value="Hemopexin-like_repeat"/>
</dbReference>
<accession>A0A6F8XWD9</accession>
<dbReference type="InterPro" id="IPR036375">
    <property type="entry name" value="Hemopexin-like_dom_sf"/>
</dbReference>
<sequence length="1105" mass="117782">MIGAGTLPIAIAWYERVNRFVRLARRTGMSFVDLGLVVRLCCAGRIDAAALRHLAVVKHLCGSLELPVGAVVRLVAPAEELAELAGTGDLLAPANAEYRRTLATALGLAERDLVATVVRYRDRRIETVFPNSGTGLAELSLLHRIARLATVLGLPVTDLFTVLDALATDPSIQRFTSFPILIGTGGTQGLDVDRVLAGGDPGPGLWLVQTLVAVVRWMGTTGLAAADLAGVLRAGGPADEEADLALLERLGEAFGEIEPTAEAFWSERFGERAAQVIHDVAAGAAAVESGTAGRLLRVAADRVARTAHEALAELGTVAGNDFLGLGLGDRLVAKLYANLMLAGYVAPGGTVVPERVPEEADELRLRGDFRAHRDPLFALVAGLCAASDNPSCYLSDLAALTDLDDAGRTELYDNLVFNGYLATSGEVIAPDFFADPANAAAFAVDADIPDLATVAADVHALLVERLLRFAADRPALGPETFATLPVGEQQRAGIVDSLTFNGHLDADGRYTDPGVVVTMTVAELRLSAEFHPYRHRVLDAMRAEVVAARDAAYALVPEDLTDLADAAVARRVAELLAKGHLRDGRLTDETAALLADPAATLPLPGFTEPESATIAYQLRVVLDDARPYQLDRAALAELKFSDDEARRLARQLVEAGYLTETLTVPADRVEYFGYAPNAVDFRLPGLADYSADIFFLLHAVATEVAAGTAEIAAGLARLADEQRALLLATLEEALGVPAATAAAICDAVVGVRAVELLVEPVLDAPSTAAADPDLRRALRRMRGFARFAAAVALGPDEVAAAFLDQDLAGKFSEPLALPAGIDRIDALLESADGNVYVFHGADVWVYSAASRQLVDAQPRSLTTFAALSSVDAAFTDAAGAEWLVGRDGEGAQHTFVREAGHPRWLRRAHEWGAVANAFADATRIDAAFVDEGGRVYLFHRDQYVRYSGADYATVDEGYPRRIAEWWETEGRTAPLPARFRQSLDAAFHGRDDTTYLFAGDSFFAVRDGAVAEPIAGAWGRIANALAETGRVDATYVDGSALYVFSGNQVTRYTGLVESEGLVADEGYPRRIEAQLGTCRPSSRVVWRPPSPTRRARCTCSRTAVP</sequence>
<dbReference type="AlphaFoldDB" id="A0A6F8XWD9"/>
<protein>
    <submittedName>
        <fullName evidence="1">Uncharacterized protein</fullName>
    </submittedName>
</protein>
<dbReference type="SUPFAM" id="SSF50923">
    <property type="entry name" value="Hemopexin-like domain"/>
    <property type="match status" value="2"/>
</dbReference>
<dbReference type="KEGG" id="pfla:Pflav_045820"/>
<reference evidence="1 2" key="1">
    <citation type="submission" date="2020-03" db="EMBL/GenBank/DDBJ databases">
        <title>Whole genome shotgun sequence of Phytohabitans flavus NBRC 107702.</title>
        <authorList>
            <person name="Komaki H."/>
            <person name="Tamura T."/>
        </authorList>
    </citation>
    <scope>NUCLEOTIDE SEQUENCE [LARGE SCALE GENOMIC DNA]</scope>
    <source>
        <strain evidence="1 2">NBRC 107702</strain>
    </source>
</reference>
<dbReference type="EMBL" id="AP022870">
    <property type="protein sequence ID" value="BCB78172.1"/>
    <property type="molecule type" value="Genomic_DNA"/>
</dbReference>